<proteinExistence type="predicted"/>
<keyword evidence="2" id="KW-1185">Reference proteome</keyword>
<dbReference type="RefSeq" id="WP_008843177.1">
    <property type="nucleotide sequence ID" value="NZ_BAEN01000018.1"/>
</dbReference>
<dbReference type="Gene3D" id="3.40.50.11350">
    <property type="match status" value="1"/>
</dbReference>
<gene>
    <name evidence="1" type="ORF">GLIP_0711</name>
</gene>
<dbReference type="EMBL" id="BAEN01000018">
    <property type="protein sequence ID" value="GAC13357.1"/>
    <property type="molecule type" value="Genomic_DNA"/>
</dbReference>
<evidence type="ECO:0000313" key="2">
    <source>
        <dbReference type="Proteomes" id="UP000006334"/>
    </source>
</evidence>
<evidence type="ECO:0000313" key="1">
    <source>
        <dbReference type="EMBL" id="GAC13357.1"/>
    </source>
</evidence>
<protein>
    <submittedName>
        <fullName evidence="1">Uncharacterized protein</fullName>
    </submittedName>
</protein>
<reference evidence="1 2" key="1">
    <citation type="journal article" date="2017" name="Antonie Van Leeuwenhoek">
        <title>Rhizobium rhizosphaerae sp. nov., a novel species isolated from rice rhizosphere.</title>
        <authorList>
            <person name="Zhao J.J."/>
            <person name="Zhang J."/>
            <person name="Zhang R.J."/>
            <person name="Zhang C.W."/>
            <person name="Yin H.Q."/>
            <person name="Zhang X.X."/>
        </authorList>
    </citation>
    <scope>NUCLEOTIDE SEQUENCE [LARGE SCALE GENOMIC DNA]</scope>
    <source>
        <strain evidence="1 2">E3</strain>
    </source>
</reference>
<accession>K6Y546</accession>
<name>K6Y546_9ALTE</name>
<dbReference type="Proteomes" id="UP000006334">
    <property type="component" value="Unassembled WGS sequence"/>
</dbReference>
<dbReference type="OrthoDB" id="7405520at2"/>
<organism evidence="1 2">
    <name type="scientific">Aliiglaciecola lipolytica E3</name>
    <dbReference type="NCBI Taxonomy" id="1127673"/>
    <lineage>
        <taxon>Bacteria</taxon>
        <taxon>Pseudomonadati</taxon>
        <taxon>Pseudomonadota</taxon>
        <taxon>Gammaproteobacteria</taxon>
        <taxon>Alteromonadales</taxon>
        <taxon>Alteromonadaceae</taxon>
        <taxon>Aliiglaciecola</taxon>
    </lineage>
</organism>
<dbReference type="AlphaFoldDB" id="K6Y546"/>
<sequence>MSLFNISFLSDFYSSSSSKWEKYKKGLPTDGSVDPKRYSVHTEKENAPFVCFNFPVSVRVKQIDLHCRQEYIQNSLPINIQLLIDDEWQSVHKIEKSTDSNSVSFTNSVATKSIRVVADAFTTLDFSSLNVFADKDEFLEDWQRLALQSSGMVFSHTDFYGLGGKLSVVATALGYIGNEANQKNALVDASLAKVLSFPASLFEDGHVNPQQRQFINTFAPTTLRDFIFERKYVHERNIAQHIPELSGQNESRKFSFFSRNALEQFTNSDESFHETKQRLYKRMLPSQGVLKSKDEILAKYQFDGKNAIGLHIRHGNGELYFKEFENFNRWGVKPPDFEEISKAINSMLNEYANIDTVVIGSDSLITKTLVEKTLSRKVNVLFISDNIQDVGCGCNHNDYVFDTTVKRKEIDRDLEDTIALSEILVLSECHYLVGGSSFFYDAAIGFSNTKSQNIIQLNNKDRYTDLAKSYKVVNSQNYANIYTSLKKADVLLDGLFVNEVQGEFTLHFFDKLICPLKTCDAVGFLEMNKIKKTLVAVRGY</sequence>
<dbReference type="STRING" id="1127673.GLIP_0711"/>
<comment type="caution">
    <text evidence="1">The sequence shown here is derived from an EMBL/GenBank/DDBJ whole genome shotgun (WGS) entry which is preliminary data.</text>
</comment>